<evidence type="ECO:0000313" key="10">
    <source>
        <dbReference type="Proteomes" id="UP000240481"/>
    </source>
</evidence>
<feature type="transmembrane region" description="Helical" evidence="8">
    <location>
        <begin position="121"/>
        <end position="137"/>
    </location>
</feature>
<comment type="subcellular location">
    <subcellularLocation>
        <location evidence="8">Cell inner membrane</location>
        <topology evidence="8">Multi-pass membrane protein</topology>
    </subcellularLocation>
    <subcellularLocation>
        <location evidence="1">Cell membrane</location>
        <topology evidence="1">Multi-pass membrane protein</topology>
    </subcellularLocation>
</comment>
<evidence type="ECO:0000256" key="7">
    <source>
        <dbReference type="ARBA" id="ARBA00023136"/>
    </source>
</evidence>
<sequence length="563" mass="59749">MTSLFLSVMPIVILIWMMTKKNGLPSHIALPITALMVGLLQLFYFNTDFTLISANIIAGILSAITPISIVAGAILLNRMIYLSGSEDIIRRWLEGISKNQVAQLMIIGWAFAFMIEGASGFGTPAAIAAPILVGLGFNPLKVAMLALVMNSVPVSFGAVGTPTWFGFSNLGLDDATLLETGKITALIHFVAAFIIPPMALRFIVSWGEIRKNYLFVLISTLSCTVPYFLLAQWNYEFPALVGGAIGLIMSVVVARFGLGLATAEQKVAKTAVAGEAAALGDAVSMNMTSMSSQATTSGTSKQSQPDNQAVSTGQILKAMTPTILLIAILIVTRIKQLGIKSMLTDSTELFTVSFGPLGDFSLSKALILKLSHILGTDVTWAYKTLYVPALIPFLLVVLISIPLFKLQGNIVKQMFSETASRIKMPFIALVGALIMVKLMMTGGENSPIMTTGQAFSDLMGTSWQYVGAYLGALGAFFSGSATVSNLTFGAIQQTIALNVGLPQTTILALQSVGGAMGNMVCINNIIAVSTILGIANKEGYIIKRTVIPMIAYGIVAAIMSTVV</sequence>
<feature type="transmembrane region" description="Helical" evidence="8">
    <location>
        <begin position="185"/>
        <end position="204"/>
    </location>
</feature>
<keyword evidence="7 8" id="KW-0472">Membrane</keyword>
<feature type="transmembrane region" description="Helical" evidence="8">
    <location>
        <begin position="512"/>
        <end position="535"/>
    </location>
</feature>
<feature type="transmembrane region" description="Helical" evidence="8">
    <location>
        <begin position="463"/>
        <end position="491"/>
    </location>
</feature>
<gene>
    <name evidence="9" type="ORF">C9I94_06365</name>
</gene>
<dbReference type="PANTHER" id="PTHR30003:SF0">
    <property type="entry name" value="GLYCOLATE PERMEASE GLCA-RELATED"/>
    <property type="match status" value="1"/>
</dbReference>
<dbReference type="GO" id="GO:0005886">
    <property type="term" value="C:plasma membrane"/>
    <property type="evidence" value="ECO:0007669"/>
    <property type="project" value="UniProtKB-SubCell"/>
</dbReference>
<keyword evidence="4" id="KW-1003">Cell membrane</keyword>
<evidence type="ECO:0000256" key="1">
    <source>
        <dbReference type="ARBA" id="ARBA00004651"/>
    </source>
</evidence>
<keyword evidence="5 8" id="KW-0812">Transmembrane</keyword>
<comment type="function">
    <text evidence="8">Uptake of L-lactate across the membrane. Can also transport D-lactate and glycolate.</text>
</comment>
<keyword evidence="8" id="KW-0997">Cell inner membrane</keyword>
<evidence type="ECO:0000256" key="6">
    <source>
        <dbReference type="ARBA" id="ARBA00022989"/>
    </source>
</evidence>
<keyword evidence="6 8" id="KW-1133">Transmembrane helix</keyword>
<dbReference type="GO" id="GO:0015129">
    <property type="term" value="F:lactate transmembrane transporter activity"/>
    <property type="evidence" value="ECO:0007669"/>
    <property type="project" value="UniProtKB-UniRule"/>
</dbReference>
<evidence type="ECO:0000256" key="8">
    <source>
        <dbReference type="RuleBase" id="RU365092"/>
    </source>
</evidence>
<feature type="transmembrane region" description="Helical" evidence="8">
    <location>
        <begin position="541"/>
        <end position="562"/>
    </location>
</feature>
<proteinExistence type="inferred from homology"/>
<dbReference type="AlphaFoldDB" id="A0A2T3P8V7"/>
<feature type="transmembrane region" description="Helical" evidence="8">
    <location>
        <begin position="425"/>
        <end position="443"/>
    </location>
</feature>
<dbReference type="EMBL" id="PYLZ01000003">
    <property type="protein sequence ID" value="PSW25279.1"/>
    <property type="molecule type" value="Genomic_DNA"/>
</dbReference>
<dbReference type="InterPro" id="IPR003804">
    <property type="entry name" value="Lactate_perm"/>
</dbReference>
<evidence type="ECO:0000256" key="5">
    <source>
        <dbReference type="ARBA" id="ARBA00022692"/>
    </source>
</evidence>
<feature type="transmembrane region" description="Helical" evidence="8">
    <location>
        <begin position="213"/>
        <end position="233"/>
    </location>
</feature>
<evidence type="ECO:0000313" key="9">
    <source>
        <dbReference type="EMBL" id="PSW25279.1"/>
    </source>
</evidence>
<keyword evidence="10" id="KW-1185">Reference proteome</keyword>
<feature type="transmembrane region" description="Helical" evidence="8">
    <location>
        <begin position="385"/>
        <end position="404"/>
    </location>
</feature>
<keyword evidence="3 8" id="KW-0813">Transport</keyword>
<evidence type="ECO:0000256" key="2">
    <source>
        <dbReference type="ARBA" id="ARBA00010100"/>
    </source>
</evidence>
<dbReference type="Pfam" id="PF02652">
    <property type="entry name" value="Lactate_perm"/>
    <property type="match status" value="1"/>
</dbReference>
<comment type="similarity">
    <text evidence="2 8">Belongs to the lactate permease family.</text>
</comment>
<comment type="caution">
    <text evidence="9">The sequence shown here is derived from an EMBL/GenBank/DDBJ whole genome shotgun (WGS) entry which is preliminary data.</text>
</comment>
<dbReference type="PANTHER" id="PTHR30003">
    <property type="entry name" value="L-LACTATE PERMEASE"/>
    <property type="match status" value="1"/>
</dbReference>
<evidence type="ECO:0000256" key="4">
    <source>
        <dbReference type="ARBA" id="ARBA00022475"/>
    </source>
</evidence>
<dbReference type="NCBIfam" id="TIGR00795">
    <property type="entry name" value="lctP"/>
    <property type="match status" value="1"/>
</dbReference>
<feature type="transmembrane region" description="Helical" evidence="8">
    <location>
        <begin position="51"/>
        <end position="76"/>
    </location>
</feature>
<feature type="transmembrane region" description="Helical" evidence="8">
    <location>
        <begin position="27"/>
        <end position="45"/>
    </location>
</feature>
<accession>A0A2T3P8V7</accession>
<evidence type="ECO:0000256" key="3">
    <source>
        <dbReference type="ARBA" id="ARBA00022448"/>
    </source>
</evidence>
<feature type="transmembrane region" description="Helical" evidence="8">
    <location>
        <begin position="239"/>
        <end position="258"/>
    </location>
</feature>
<dbReference type="RefSeq" id="WP_107302543.1">
    <property type="nucleotide sequence ID" value="NZ_AP024853.1"/>
</dbReference>
<name>A0A2T3P8V7_9GAMM</name>
<protein>
    <recommendedName>
        <fullName evidence="8">L-lactate permease</fullName>
    </recommendedName>
</protein>
<organism evidence="9 10">
    <name type="scientific">Photobacterium swingsii</name>
    <dbReference type="NCBI Taxonomy" id="680026"/>
    <lineage>
        <taxon>Bacteria</taxon>
        <taxon>Pseudomonadati</taxon>
        <taxon>Pseudomonadota</taxon>
        <taxon>Gammaproteobacteria</taxon>
        <taxon>Vibrionales</taxon>
        <taxon>Vibrionaceae</taxon>
        <taxon>Photobacterium</taxon>
    </lineage>
</organism>
<dbReference type="OrthoDB" id="9761056at2"/>
<feature type="transmembrane region" description="Helical" evidence="8">
    <location>
        <begin position="144"/>
        <end position="165"/>
    </location>
</feature>
<dbReference type="Proteomes" id="UP000240481">
    <property type="component" value="Unassembled WGS sequence"/>
</dbReference>
<dbReference type="GO" id="GO:0015295">
    <property type="term" value="F:solute:proton symporter activity"/>
    <property type="evidence" value="ECO:0007669"/>
    <property type="project" value="TreeGrafter"/>
</dbReference>
<reference evidence="9 10" key="1">
    <citation type="submission" date="2018-01" db="EMBL/GenBank/DDBJ databases">
        <title>Whole genome sequencing of Histamine producing bacteria.</title>
        <authorList>
            <person name="Butler K."/>
        </authorList>
    </citation>
    <scope>NUCLEOTIDE SEQUENCE [LARGE SCALE GENOMIC DNA]</scope>
    <source>
        <strain evidence="9 10">DSM 24669</strain>
    </source>
</reference>